<proteinExistence type="inferred from homology"/>
<organism evidence="4 5">
    <name type="scientific">Streptomyces coacervatus</name>
    <dbReference type="NCBI Taxonomy" id="647381"/>
    <lineage>
        <taxon>Bacteria</taxon>
        <taxon>Bacillati</taxon>
        <taxon>Actinomycetota</taxon>
        <taxon>Actinomycetes</taxon>
        <taxon>Kitasatosporales</taxon>
        <taxon>Streptomycetaceae</taxon>
        <taxon>Streptomyces</taxon>
    </lineage>
</organism>
<gene>
    <name evidence="4" type="ORF">GCM10022403_037800</name>
</gene>
<evidence type="ECO:0000256" key="1">
    <source>
        <dbReference type="ARBA" id="ARBA00023239"/>
    </source>
</evidence>
<evidence type="ECO:0000313" key="4">
    <source>
        <dbReference type="EMBL" id="GAA3800033.1"/>
    </source>
</evidence>
<name>A0ABP7HS22_9ACTN</name>
<reference evidence="5" key="1">
    <citation type="journal article" date="2019" name="Int. J. Syst. Evol. Microbiol.">
        <title>The Global Catalogue of Microorganisms (GCM) 10K type strain sequencing project: providing services to taxonomists for standard genome sequencing and annotation.</title>
        <authorList>
            <consortium name="The Broad Institute Genomics Platform"/>
            <consortium name="The Broad Institute Genome Sequencing Center for Infectious Disease"/>
            <person name="Wu L."/>
            <person name="Ma J."/>
        </authorList>
    </citation>
    <scope>NUCLEOTIDE SEQUENCE [LARGE SCALE GENOMIC DNA]</scope>
    <source>
        <strain evidence="5">JCM 17138</strain>
    </source>
</reference>
<keyword evidence="2" id="KW-0479">Metal-binding</keyword>
<dbReference type="SFLD" id="SFLDG01020">
    <property type="entry name" value="Terpene_Cyclase_Like_2"/>
    <property type="match status" value="1"/>
</dbReference>
<dbReference type="InterPro" id="IPR034686">
    <property type="entry name" value="Terpene_cyclase-like_2"/>
</dbReference>
<dbReference type="PANTHER" id="PTHR35201:SF4">
    <property type="entry name" value="BETA-PINACENE SYNTHASE-RELATED"/>
    <property type="match status" value="1"/>
</dbReference>
<accession>A0ABP7HS22</accession>
<keyword evidence="2" id="KW-0460">Magnesium</keyword>
<dbReference type="SFLD" id="SFLDS00005">
    <property type="entry name" value="Isoprenoid_Synthase_Type_I"/>
    <property type="match status" value="1"/>
</dbReference>
<evidence type="ECO:0000313" key="5">
    <source>
        <dbReference type="Proteomes" id="UP001501009"/>
    </source>
</evidence>
<sequence>MHSPMDVPLPFVCHTHPHVSLVEDRNLQWAQRMGLLPSQEVADRLSRSRLGEGACYVYSFAALPDLIVCAGWITWLLVVDDQNGEGLHSGPAEWAAARAPLERIVDSKGTIGPGDAEVPARRALADLCRRTFPYMSNAWHARFAASVRDMFDGYHQESIQRLAGIPATPEEYVAFRRRSGSVPYCIAVSEFAARSEVPDRVYRAPEFQDLLLAANDIICWSNDVFSAAKERARGDVSNYLAALVHHDGLTWEQAHTTVIDRITGRANDFLAKERELDLLLTDLDIPPEECDAVWANTAGMRDWMSGEVAWMKISDRYRTFEEVSETNPQPPSYVPDLLIAGSSQERSH</sequence>
<comment type="cofactor">
    <cofactor evidence="2">
        <name>Mg(2+)</name>
        <dbReference type="ChEBI" id="CHEBI:18420"/>
    </cofactor>
</comment>
<keyword evidence="1 2" id="KW-0456">Lyase</keyword>
<evidence type="ECO:0000256" key="2">
    <source>
        <dbReference type="RuleBase" id="RU366034"/>
    </source>
</evidence>
<dbReference type="Proteomes" id="UP001501009">
    <property type="component" value="Unassembled WGS sequence"/>
</dbReference>
<dbReference type="InterPro" id="IPR008949">
    <property type="entry name" value="Isoprenoid_synthase_dom_sf"/>
</dbReference>
<feature type="region of interest" description="Disordered" evidence="3">
    <location>
        <begin position="324"/>
        <end position="348"/>
    </location>
</feature>
<dbReference type="EC" id="4.2.3.-" evidence="2"/>
<evidence type="ECO:0000256" key="3">
    <source>
        <dbReference type="SAM" id="MobiDB-lite"/>
    </source>
</evidence>
<dbReference type="Gene3D" id="1.10.600.10">
    <property type="entry name" value="Farnesyl Diphosphate Synthase"/>
    <property type="match status" value="1"/>
</dbReference>
<dbReference type="Pfam" id="PF19086">
    <property type="entry name" value="Terpene_syn_C_2"/>
    <property type="match status" value="1"/>
</dbReference>
<protein>
    <recommendedName>
        <fullName evidence="2">Terpene synthase</fullName>
        <ecNumber evidence="2">4.2.3.-</ecNumber>
    </recommendedName>
</protein>
<dbReference type="EMBL" id="BAABDE010000017">
    <property type="protein sequence ID" value="GAA3800033.1"/>
    <property type="molecule type" value="Genomic_DNA"/>
</dbReference>
<dbReference type="PANTHER" id="PTHR35201">
    <property type="entry name" value="TERPENE SYNTHASE"/>
    <property type="match status" value="1"/>
</dbReference>
<comment type="similarity">
    <text evidence="2">Belongs to the terpene synthase family.</text>
</comment>
<keyword evidence="5" id="KW-1185">Reference proteome</keyword>
<dbReference type="SUPFAM" id="SSF48576">
    <property type="entry name" value="Terpenoid synthases"/>
    <property type="match status" value="1"/>
</dbReference>
<comment type="caution">
    <text evidence="4">The sequence shown here is derived from an EMBL/GenBank/DDBJ whole genome shotgun (WGS) entry which is preliminary data.</text>
</comment>